<evidence type="ECO:0000313" key="2">
    <source>
        <dbReference type="EMBL" id="MDX8151548.1"/>
    </source>
</evidence>
<keyword evidence="1" id="KW-0812">Transmembrane</keyword>
<feature type="transmembrane region" description="Helical" evidence="1">
    <location>
        <begin position="29"/>
        <end position="49"/>
    </location>
</feature>
<keyword evidence="3" id="KW-1185">Reference proteome</keyword>
<evidence type="ECO:0000313" key="3">
    <source>
        <dbReference type="Proteomes" id="UP001277761"/>
    </source>
</evidence>
<evidence type="ECO:0000256" key="1">
    <source>
        <dbReference type="SAM" id="Phobius"/>
    </source>
</evidence>
<organism evidence="2 3">
    <name type="scientific">Patulibacter brassicae</name>
    <dbReference type="NCBI Taxonomy" id="1705717"/>
    <lineage>
        <taxon>Bacteria</taxon>
        <taxon>Bacillati</taxon>
        <taxon>Actinomycetota</taxon>
        <taxon>Thermoleophilia</taxon>
        <taxon>Solirubrobacterales</taxon>
        <taxon>Patulibacteraceae</taxon>
        <taxon>Patulibacter</taxon>
    </lineage>
</organism>
<name>A0ABU4VL10_9ACTN</name>
<evidence type="ECO:0008006" key="4">
    <source>
        <dbReference type="Google" id="ProtNLM"/>
    </source>
</evidence>
<reference evidence="2 3" key="1">
    <citation type="submission" date="2023-11" db="EMBL/GenBank/DDBJ databases">
        <authorList>
            <person name="Xu M."/>
            <person name="Jiang T."/>
        </authorList>
    </citation>
    <scope>NUCLEOTIDE SEQUENCE [LARGE SCALE GENOMIC DNA]</scope>
    <source>
        <strain evidence="2 3">SD</strain>
    </source>
</reference>
<feature type="transmembrane region" description="Helical" evidence="1">
    <location>
        <begin position="156"/>
        <end position="177"/>
    </location>
</feature>
<keyword evidence="1" id="KW-0472">Membrane</keyword>
<comment type="caution">
    <text evidence="2">The sequence shown here is derived from an EMBL/GenBank/DDBJ whole genome shotgun (WGS) entry which is preliminary data.</text>
</comment>
<dbReference type="RefSeq" id="WP_319953703.1">
    <property type="nucleotide sequence ID" value="NZ_JAXAVX010000003.1"/>
</dbReference>
<proteinExistence type="predicted"/>
<sequence>MRPPGPLATALLVARLTLVEVVRGRAARGLLVVSAALLALFALAAHQALGAARGRGGTVTVDVVGGTLLGSAAFVALLLGATVAGTLTASAVRGDAERGALGPLAARPVSRLAIVLGRTLAGAGLAAAFAIALWLTSVLVVRIAGDWSPPALAGPALALGGAVALVALGGTVVSTALPTTAATIAVLATVGVGLSVGLVAQLGSAFGLADLRTVADVAAALLPFEALYRHVLASLSDGRDLAAVGVAIGPFGGARELAAWHGPALTAWVTTGLALVAWRVRRTDV</sequence>
<accession>A0ABU4VL10</accession>
<dbReference type="EMBL" id="JAXAVX010000003">
    <property type="protein sequence ID" value="MDX8151548.1"/>
    <property type="molecule type" value="Genomic_DNA"/>
</dbReference>
<dbReference type="Proteomes" id="UP001277761">
    <property type="component" value="Unassembled WGS sequence"/>
</dbReference>
<feature type="transmembrane region" description="Helical" evidence="1">
    <location>
        <begin position="69"/>
        <end position="92"/>
    </location>
</feature>
<gene>
    <name evidence="2" type="ORF">SK069_08100</name>
</gene>
<keyword evidence="1" id="KW-1133">Transmembrane helix</keyword>
<feature type="transmembrane region" description="Helical" evidence="1">
    <location>
        <begin position="258"/>
        <end position="278"/>
    </location>
</feature>
<feature type="transmembrane region" description="Helical" evidence="1">
    <location>
        <begin position="112"/>
        <end position="136"/>
    </location>
</feature>
<protein>
    <recommendedName>
        <fullName evidence="4">ABC transporter permease</fullName>
    </recommendedName>
</protein>
<feature type="transmembrane region" description="Helical" evidence="1">
    <location>
        <begin position="184"/>
        <end position="203"/>
    </location>
</feature>